<dbReference type="RefSeq" id="WP_168922148.1">
    <property type="nucleotide sequence ID" value="NZ_CP051461.1"/>
</dbReference>
<keyword evidence="1" id="KW-0812">Transmembrane</keyword>
<evidence type="ECO:0000313" key="2">
    <source>
        <dbReference type="EMBL" id="QJC56450.1"/>
    </source>
</evidence>
<feature type="transmembrane region" description="Helical" evidence="1">
    <location>
        <begin position="34"/>
        <end position="57"/>
    </location>
</feature>
<gene>
    <name evidence="2" type="ORF">HC248_01756</name>
</gene>
<sequence>MPQIKRITSNKCKSRLRFITETKFAALVPAAMHALSALVATLSLLCIAAEMMARYFALIELRRIMSYGSCYESCDSHAFPETNPLAG</sequence>
<keyword evidence="3" id="KW-1185">Reference proteome</keyword>
<dbReference type="Proteomes" id="UP000502041">
    <property type="component" value="Chromosome"/>
</dbReference>
<keyword evidence="1" id="KW-1133">Transmembrane helix</keyword>
<dbReference type="EMBL" id="CP051461">
    <property type="protein sequence ID" value="QJC56450.1"/>
    <property type="molecule type" value="Genomic_DNA"/>
</dbReference>
<reference evidence="2 3" key="1">
    <citation type="submission" date="2020-04" db="EMBL/GenBank/DDBJ databases">
        <title>Complete genome of a Psychrophilic, Marine, Gas Vacuolate Bacterium Polaromonas vacuolata KCTC 22033T.</title>
        <authorList>
            <person name="Hwang K."/>
            <person name="Kim K.M."/>
        </authorList>
    </citation>
    <scope>NUCLEOTIDE SEQUENCE [LARGE SCALE GENOMIC DNA]</scope>
    <source>
        <strain evidence="2 3">KCTC 22033</strain>
    </source>
</reference>
<evidence type="ECO:0000256" key="1">
    <source>
        <dbReference type="SAM" id="Phobius"/>
    </source>
</evidence>
<dbReference type="AlphaFoldDB" id="A0A6H2H9E9"/>
<name>A0A6H2H9E9_9BURK</name>
<accession>A0A6H2H9E9</accession>
<organism evidence="2 3">
    <name type="scientific">Polaromonas vacuolata</name>
    <dbReference type="NCBI Taxonomy" id="37448"/>
    <lineage>
        <taxon>Bacteria</taxon>
        <taxon>Pseudomonadati</taxon>
        <taxon>Pseudomonadota</taxon>
        <taxon>Betaproteobacteria</taxon>
        <taxon>Burkholderiales</taxon>
        <taxon>Comamonadaceae</taxon>
        <taxon>Polaromonas</taxon>
    </lineage>
</organism>
<protein>
    <submittedName>
        <fullName evidence="2">Uncharacterized protein</fullName>
    </submittedName>
</protein>
<dbReference type="KEGG" id="pvac:HC248_01756"/>
<proteinExistence type="predicted"/>
<evidence type="ECO:0000313" key="3">
    <source>
        <dbReference type="Proteomes" id="UP000502041"/>
    </source>
</evidence>
<keyword evidence="1" id="KW-0472">Membrane</keyword>